<dbReference type="Proteomes" id="UP000032522">
    <property type="component" value="Unassembled WGS sequence"/>
</dbReference>
<evidence type="ECO:0000313" key="2">
    <source>
        <dbReference type="Proteomes" id="UP000032522"/>
    </source>
</evidence>
<evidence type="ECO:0000313" key="1">
    <source>
        <dbReference type="EMBL" id="KJE26024.1"/>
    </source>
</evidence>
<reference evidence="1 2" key="1">
    <citation type="submission" date="2015-01" db="EMBL/GenBank/DDBJ databases">
        <authorList>
            <person name="Filippidou S."/>
            <person name="Jeanneret N."/>
            <person name="Russel-Delif L."/>
            <person name="Junier T."/>
            <person name="Wunderlin T."/>
            <person name="Molina V."/>
            <person name="Johnson S.L."/>
            <person name="Davenport K.W."/>
            <person name="Chain P.S."/>
            <person name="Dorador C."/>
            <person name="Junier P."/>
        </authorList>
    </citation>
    <scope>NUCLEOTIDE SEQUENCE [LARGE SCALE GENOMIC DNA]</scope>
    <source>
        <strain evidence="1 2">Et7/4</strain>
    </source>
</reference>
<protein>
    <submittedName>
        <fullName evidence="1">Uncharacterized protein</fullName>
    </submittedName>
</protein>
<dbReference type="RefSeq" id="WP_044730438.1">
    <property type="nucleotide sequence ID" value="NZ_JYBP01000003.1"/>
</dbReference>
<comment type="caution">
    <text evidence="1">The sequence shown here is derived from an EMBL/GenBank/DDBJ whole genome shotgun (WGS) entry which is preliminary data.</text>
</comment>
<accession>A0A0D8BPT8</accession>
<dbReference type="AlphaFoldDB" id="A0A0D8BPT8"/>
<name>A0A0D8BPT8_GEOKU</name>
<sequence length="106" mass="12145">MKRFVRLTIEDMEKEREKKALEEALAEVSDLISEKINASITEVIRELGYNYHDNMTPEEIQQIGRQMEQDGIDIVVDDKMEGNIYKVDIKVVQVARAIEFDLGGAS</sequence>
<dbReference type="EMBL" id="JYBP01000003">
    <property type="protein sequence ID" value="KJE26024.1"/>
    <property type="molecule type" value="Genomic_DNA"/>
</dbReference>
<gene>
    <name evidence="1" type="ORF">LG52_8</name>
</gene>
<dbReference type="PATRIC" id="fig|1462.6.peg.114"/>
<proteinExistence type="predicted"/>
<organism evidence="1 2">
    <name type="scientific">Geobacillus kaustophilus</name>
    <dbReference type="NCBI Taxonomy" id="1462"/>
    <lineage>
        <taxon>Bacteria</taxon>
        <taxon>Bacillati</taxon>
        <taxon>Bacillota</taxon>
        <taxon>Bacilli</taxon>
        <taxon>Bacillales</taxon>
        <taxon>Anoxybacillaceae</taxon>
        <taxon>Geobacillus</taxon>
        <taxon>Geobacillus thermoleovorans group</taxon>
    </lineage>
</organism>